<gene>
    <name evidence="1" type="ORF">AWB69_05975</name>
</gene>
<reference evidence="1 2" key="1">
    <citation type="submission" date="2016-01" db="EMBL/GenBank/DDBJ databases">
        <authorList>
            <person name="Oliw E.H."/>
        </authorList>
    </citation>
    <scope>NUCLEOTIDE SEQUENCE [LARGE SCALE GENOMIC DNA]</scope>
    <source>
        <strain evidence="1">LMG 27134</strain>
    </source>
</reference>
<evidence type="ECO:0000313" key="1">
    <source>
        <dbReference type="EMBL" id="SAL55636.1"/>
    </source>
</evidence>
<evidence type="ECO:0000313" key="2">
    <source>
        <dbReference type="Proteomes" id="UP000054683"/>
    </source>
</evidence>
<dbReference type="AlphaFoldDB" id="A0A158IGG5"/>
<sequence length="420" mass="43466">MTMRYYSIALVNPTTSQVLVPNPNANGTAFVLSNDKNAVTFTSLNAGASPQTQGGSNPAALRCELDITSTPLHSPDAHAKPFVRISGVPLSMVAQAADLNGMFISISGGMAKGLPLANPQQAGLLAAGQVLQGVGEWVDTDMSLTLYLAPGGASADYSNVSGSASAMQPVTGSTPANLVFQWNAGQSMSTAIANCLVTAFPQLSIKMQISNALVWGSGVPKVAFFENLQQFAQFINEASKSVLAGPNPANTIYAQSANPAYQGVTILLTGGTLVVQDFTTQTNPIAVDFEDLVGQPNQSAPGKVQLMTVMRGDIAMSDFVQLPPSLGTTSAFGTSNGGVSAFVFGNASNSPYKANSAFQGVALVTKVRHVGDSRNAAGKAWVSTYELAFAQPTTSPLLSSIPYIYKSPSGNSYGFTGSTP</sequence>
<accession>A0A158IGG5</accession>
<organism evidence="1 2">
    <name type="scientific">Caballeronia udeis</name>
    <dbReference type="NCBI Taxonomy" id="1232866"/>
    <lineage>
        <taxon>Bacteria</taxon>
        <taxon>Pseudomonadati</taxon>
        <taxon>Pseudomonadota</taxon>
        <taxon>Betaproteobacteria</taxon>
        <taxon>Burkholderiales</taxon>
        <taxon>Burkholderiaceae</taxon>
        <taxon>Caballeronia</taxon>
    </lineage>
</organism>
<name>A0A158IGG5_9BURK</name>
<proteinExistence type="predicted"/>
<protein>
    <submittedName>
        <fullName evidence="1">Uncharacterized protein</fullName>
    </submittedName>
</protein>
<dbReference type="Proteomes" id="UP000054683">
    <property type="component" value="Unassembled WGS sequence"/>
</dbReference>
<dbReference type="EMBL" id="FCOK02000050">
    <property type="protein sequence ID" value="SAL55636.1"/>
    <property type="molecule type" value="Genomic_DNA"/>
</dbReference>